<keyword evidence="1" id="KW-0812">Transmembrane</keyword>
<protein>
    <submittedName>
        <fullName evidence="2">Uncharacterized protein</fullName>
    </submittedName>
</protein>
<sequence length="150" mass="16436">MAAQISEKFAGNGLATVVTDTKFEGILRPTTSNDTGRYDRTGFAAAHENFVWNVYWYSAARVRPGGALGTRARTLVTVVAYLLLITMICADFAFLSFKGNPSVPARAPVLLASEAGRIKALACRLLRAHRLRRNGRTPLWRAGAAENRLR</sequence>
<dbReference type="AlphaFoldDB" id="A0AAD7IL73"/>
<gene>
    <name evidence="2" type="ORF">B0H16DRAFT_991184</name>
</gene>
<keyword evidence="3" id="KW-1185">Reference proteome</keyword>
<proteinExistence type="predicted"/>
<comment type="caution">
    <text evidence="2">The sequence shown here is derived from an EMBL/GenBank/DDBJ whole genome shotgun (WGS) entry which is preliminary data.</text>
</comment>
<organism evidence="2 3">
    <name type="scientific">Mycena metata</name>
    <dbReference type="NCBI Taxonomy" id="1033252"/>
    <lineage>
        <taxon>Eukaryota</taxon>
        <taxon>Fungi</taxon>
        <taxon>Dikarya</taxon>
        <taxon>Basidiomycota</taxon>
        <taxon>Agaricomycotina</taxon>
        <taxon>Agaricomycetes</taxon>
        <taxon>Agaricomycetidae</taxon>
        <taxon>Agaricales</taxon>
        <taxon>Marasmiineae</taxon>
        <taxon>Mycenaceae</taxon>
        <taxon>Mycena</taxon>
    </lineage>
</organism>
<accession>A0AAD7IL73</accession>
<reference evidence="2" key="1">
    <citation type="submission" date="2023-03" db="EMBL/GenBank/DDBJ databases">
        <title>Massive genome expansion in bonnet fungi (Mycena s.s.) driven by repeated elements and novel gene families across ecological guilds.</title>
        <authorList>
            <consortium name="Lawrence Berkeley National Laboratory"/>
            <person name="Harder C.B."/>
            <person name="Miyauchi S."/>
            <person name="Viragh M."/>
            <person name="Kuo A."/>
            <person name="Thoen E."/>
            <person name="Andreopoulos B."/>
            <person name="Lu D."/>
            <person name="Skrede I."/>
            <person name="Drula E."/>
            <person name="Henrissat B."/>
            <person name="Morin E."/>
            <person name="Kohler A."/>
            <person name="Barry K."/>
            <person name="LaButti K."/>
            <person name="Morin E."/>
            <person name="Salamov A."/>
            <person name="Lipzen A."/>
            <person name="Mereny Z."/>
            <person name="Hegedus B."/>
            <person name="Baldrian P."/>
            <person name="Stursova M."/>
            <person name="Weitz H."/>
            <person name="Taylor A."/>
            <person name="Grigoriev I.V."/>
            <person name="Nagy L.G."/>
            <person name="Martin F."/>
            <person name="Kauserud H."/>
        </authorList>
    </citation>
    <scope>NUCLEOTIDE SEQUENCE</scope>
    <source>
        <strain evidence="2">CBHHK182m</strain>
    </source>
</reference>
<dbReference type="EMBL" id="JARKIB010000087">
    <property type="protein sequence ID" value="KAJ7744340.1"/>
    <property type="molecule type" value="Genomic_DNA"/>
</dbReference>
<keyword evidence="1" id="KW-1133">Transmembrane helix</keyword>
<evidence type="ECO:0000313" key="3">
    <source>
        <dbReference type="Proteomes" id="UP001215598"/>
    </source>
</evidence>
<feature type="transmembrane region" description="Helical" evidence="1">
    <location>
        <begin position="78"/>
        <end position="97"/>
    </location>
</feature>
<keyword evidence="1" id="KW-0472">Membrane</keyword>
<evidence type="ECO:0000313" key="2">
    <source>
        <dbReference type="EMBL" id="KAJ7744340.1"/>
    </source>
</evidence>
<evidence type="ECO:0000256" key="1">
    <source>
        <dbReference type="SAM" id="Phobius"/>
    </source>
</evidence>
<name>A0AAD7IL73_9AGAR</name>
<dbReference type="Proteomes" id="UP001215598">
    <property type="component" value="Unassembled WGS sequence"/>
</dbReference>